<dbReference type="Pfam" id="PF01569">
    <property type="entry name" value="PAP2"/>
    <property type="match status" value="1"/>
</dbReference>
<evidence type="ECO:0000256" key="1">
    <source>
        <dbReference type="SAM" id="Phobius"/>
    </source>
</evidence>
<name>A0AAW8SR97_9ENTE</name>
<gene>
    <name evidence="4" type="ORF">P7D69_19195</name>
    <name evidence="3" type="ORF">P7D78_04520</name>
</gene>
<keyword evidence="1" id="KW-0472">Membrane</keyword>
<reference evidence="3" key="1">
    <citation type="submission" date="2023-03" db="EMBL/GenBank/DDBJ databases">
        <authorList>
            <person name="Shen W."/>
            <person name="Cai J."/>
        </authorList>
    </citation>
    <scope>NUCLEOTIDE SEQUENCE</scope>
    <source>
        <strain evidence="3">B646-2</strain>
        <strain evidence="4">Y15</strain>
    </source>
</reference>
<dbReference type="InterPro" id="IPR000326">
    <property type="entry name" value="PAP2/HPO"/>
</dbReference>
<feature type="transmembrane region" description="Helical" evidence="1">
    <location>
        <begin position="119"/>
        <end position="140"/>
    </location>
</feature>
<organism evidence="3 5">
    <name type="scientific">Enterococcus raffinosus</name>
    <dbReference type="NCBI Taxonomy" id="71452"/>
    <lineage>
        <taxon>Bacteria</taxon>
        <taxon>Bacillati</taxon>
        <taxon>Bacillota</taxon>
        <taxon>Bacilli</taxon>
        <taxon>Lactobacillales</taxon>
        <taxon>Enterococcaceae</taxon>
        <taxon>Enterococcus</taxon>
    </lineage>
</organism>
<dbReference type="Proteomes" id="UP001254770">
    <property type="component" value="Unassembled WGS sequence"/>
</dbReference>
<dbReference type="EMBL" id="JARPXM010000003">
    <property type="protein sequence ID" value="MDT2537380.1"/>
    <property type="molecule type" value="Genomic_DNA"/>
</dbReference>
<dbReference type="InterPro" id="IPR036938">
    <property type="entry name" value="PAP2/HPO_sf"/>
</dbReference>
<feature type="transmembrane region" description="Helical" evidence="1">
    <location>
        <begin position="24"/>
        <end position="42"/>
    </location>
</feature>
<proteinExistence type="predicted"/>
<feature type="transmembrane region" description="Helical" evidence="1">
    <location>
        <begin position="146"/>
        <end position="164"/>
    </location>
</feature>
<evidence type="ECO:0000313" key="5">
    <source>
        <dbReference type="Proteomes" id="UP001249240"/>
    </source>
</evidence>
<dbReference type="Proteomes" id="UP001249240">
    <property type="component" value="Unassembled WGS sequence"/>
</dbReference>
<dbReference type="SUPFAM" id="SSF48317">
    <property type="entry name" value="Acid phosphatase/Vanadium-dependent haloperoxidase"/>
    <property type="match status" value="1"/>
</dbReference>
<dbReference type="RefSeq" id="WP_010746788.1">
    <property type="nucleotide sequence ID" value="NZ_BAAAXM010000035.1"/>
</dbReference>
<protein>
    <submittedName>
        <fullName evidence="3">Phosphatase PAP2 family protein</fullName>
    </submittedName>
</protein>
<dbReference type="Gene3D" id="1.20.144.10">
    <property type="entry name" value="Phosphatidic acid phosphatase type 2/haloperoxidase"/>
    <property type="match status" value="1"/>
</dbReference>
<evidence type="ECO:0000313" key="4">
    <source>
        <dbReference type="EMBL" id="MDT2546474.1"/>
    </source>
</evidence>
<feature type="transmembrane region" description="Helical" evidence="1">
    <location>
        <begin position="91"/>
        <end position="110"/>
    </location>
</feature>
<dbReference type="AlphaFoldDB" id="A0AAW8SR97"/>
<evidence type="ECO:0000313" key="3">
    <source>
        <dbReference type="EMBL" id="MDT2537380.1"/>
    </source>
</evidence>
<comment type="caution">
    <text evidence="3">The sequence shown here is derived from an EMBL/GenBank/DDBJ whole genome shotgun (WGS) entry which is preliminary data.</text>
</comment>
<keyword evidence="1" id="KW-0812">Transmembrane</keyword>
<keyword evidence="1" id="KW-1133">Transmembrane helix</keyword>
<sequence length="174" mass="19762">MNQYFQNMIGASSFWYQVTEIGEMSLLAIIGYFLLCGLQQWYKRKKISLVDKKIVYLGFLYVVSAVAYLFFEKVIINSRPILVDQQLEASYPSSHTFLTIVVLLSTFYIWNEGSKLKRVLSYLCILGVFIMVVGRVLSGVHWISDILGGILLGLSFVSFYVAALKGSEGTKKER</sequence>
<dbReference type="SMART" id="SM00014">
    <property type="entry name" value="acidPPc"/>
    <property type="match status" value="1"/>
</dbReference>
<accession>A0AAW8SR97</accession>
<feature type="domain" description="Phosphatidic acid phosphatase type 2/haloperoxidase" evidence="2">
    <location>
        <begin position="52"/>
        <end position="161"/>
    </location>
</feature>
<evidence type="ECO:0000259" key="2">
    <source>
        <dbReference type="SMART" id="SM00014"/>
    </source>
</evidence>
<feature type="transmembrane region" description="Helical" evidence="1">
    <location>
        <begin position="54"/>
        <end position="71"/>
    </location>
</feature>
<dbReference type="EMBL" id="JARPXL010000032">
    <property type="protein sequence ID" value="MDT2546474.1"/>
    <property type="molecule type" value="Genomic_DNA"/>
</dbReference>